<organism evidence="11 12">
    <name type="scientific">Nocardia stercoris</name>
    <dbReference type="NCBI Taxonomy" id="2483361"/>
    <lineage>
        <taxon>Bacteria</taxon>
        <taxon>Bacillati</taxon>
        <taxon>Actinomycetota</taxon>
        <taxon>Actinomycetes</taxon>
        <taxon>Mycobacteriales</taxon>
        <taxon>Nocardiaceae</taxon>
        <taxon>Nocardia</taxon>
    </lineage>
</organism>
<keyword evidence="3" id="KW-0808">Transferase</keyword>
<sequence length="531" mass="55790">MVPGTRVGTRFGAYELRSLLGRGGMGEVYLAYDSGRDRVVALKLLRAELTDDPVFRRRFRRESHTAAQMNEPHVIPIHDWGEIDGILYIDMRLVAGNDLKTVLAGGGPLPPERCVALVEQVAAALDAAHTAGLVHRDVKPANILVTPSDFAYLCDFGIAQASGDSTLTAADSLIGSYAYMAPERFDSGPTTAHADVYALACILYECLTGSKPFPADSITRLITAHLSGPIPLPSRHAPVSDVFDSVVARGMAKDPAARYRTAGDLAAAARAALTGGRPAEPPTHRIAAVDAGDETRDSMVGVPAAPPIAYSRIDSIPPQQISTSHRVSAPPQAQPQGAGSTQGGGSPQGQVTPQVSGSQRIPLGQHAAPPIRLPASLPVPTPATRAIPAVDRQAAPAAPPRRRRRVWPAVLIVVLLAVAGAGGVAAYKWKTTKTAPGVAISFPAGTTQCRPPDFTPTLGPQNGYTHSAVGPNTRCPFAENVRQAYGAGPRGTDRTVNAHSPTTQQDYDMHCVPQSVVVVCSGGNNAVVYLY</sequence>
<dbReference type="InterPro" id="IPR008271">
    <property type="entry name" value="Ser/Thr_kinase_AS"/>
</dbReference>
<keyword evidence="4 7" id="KW-0547">Nucleotide-binding</keyword>
<keyword evidence="5 11" id="KW-0418">Kinase</keyword>
<dbReference type="PANTHER" id="PTHR43289:SF6">
    <property type="entry name" value="SERINE_THREONINE-PROTEIN KINASE NEKL-3"/>
    <property type="match status" value="1"/>
</dbReference>
<dbReference type="OrthoDB" id="5169909at2"/>
<feature type="transmembrane region" description="Helical" evidence="9">
    <location>
        <begin position="406"/>
        <end position="427"/>
    </location>
</feature>
<dbReference type="Gene3D" id="1.10.510.10">
    <property type="entry name" value="Transferase(Phosphotransferase) domain 1"/>
    <property type="match status" value="1"/>
</dbReference>
<dbReference type="CDD" id="cd14014">
    <property type="entry name" value="STKc_PknB_like"/>
    <property type="match status" value="1"/>
</dbReference>
<feature type="binding site" evidence="7">
    <location>
        <position position="43"/>
    </location>
    <ligand>
        <name>ATP</name>
        <dbReference type="ChEBI" id="CHEBI:30616"/>
    </ligand>
</feature>
<keyword evidence="9" id="KW-1133">Transmembrane helix</keyword>
<evidence type="ECO:0000256" key="5">
    <source>
        <dbReference type="ARBA" id="ARBA00022777"/>
    </source>
</evidence>
<dbReference type="GO" id="GO:0004674">
    <property type="term" value="F:protein serine/threonine kinase activity"/>
    <property type="evidence" value="ECO:0007669"/>
    <property type="project" value="UniProtKB-KW"/>
</dbReference>
<dbReference type="AlphaFoldDB" id="A0A3M2L820"/>
<evidence type="ECO:0000256" key="7">
    <source>
        <dbReference type="PROSITE-ProRule" id="PRU10141"/>
    </source>
</evidence>
<evidence type="ECO:0000256" key="3">
    <source>
        <dbReference type="ARBA" id="ARBA00022679"/>
    </source>
</evidence>
<dbReference type="InterPro" id="IPR011009">
    <property type="entry name" value="Kinase-like_dom_sf"/>
</dbReference>
<dbReference type="PANTHER" id="PTHR43289">
    <property type="entry name" value="MITOGEN-ACTIVATED PROTEIN KINASE KINASE KINASE 20-RELATED"/>
    <property type="match status" value="1"/>
</dbReference>
<dbReference type="EMBL" id="RFFH01000003">
    <property type="protein sequence ID" value="RMI33707.1"/>
    <property type="molecule type" value="Genomic_DNA"/>
</dbReference>
<dbReference type="PROSITE" id="PS00108">
    <property type="entry name" value="PROTEIN_KINASE_ST"/>
    <property type="match status" value="1"/>
</dbReference>
<dbReference type="FunFam" id="1.10.510.10:FF:000021">
    <property type="entry name" value="Serine/threonine protein kinase"/>
    <property type="match status" value="1"/>
</dbReference>
<reference evidence="11 12" key="1">
    <citation type="submission" date="2018-10" db="EMBL/GenBank/DDBJ databases">
        <title>Isolation from cow dung.</title>
        <authorList>
            <person name="Ling L."/>
        </authorList>
    </citation>
    <scope>NUCLEOTIDE SEQUENCE [LARGE SCALE GENOMIC DNA]</scope>
    <source>
        <strain evidence="11 12">NEAU-LL90</strain>
    </source>
</reference>
<keyword evidence="9" id="KW-0812">Transmembrane</keyword>
<evidence type="ECO:0000313" key="12">
    <source>
        <dbReference type="Proteomes" id="UP000279275"/>
    </source>
</evidence>
<feature type="region of interest" description="Disordered" evidence="8">
    <location>
        <begin position="320"/>
        <end position="374"/>
    </location>
</feature>
<evidence type="ECO:0000256" key="6">
    <source>
        <dbReference type="ARBA" id="ARBA00022840"/>
    </source>
</evidence>
<keyword evidence="6 7" id="KW-0067">ATP-binding</keyword>
<dbReference type="SUPFAM" id="SSF56112">
    <property type="entry name" value="Protein kinase-like (PK-like)"/>
    <property type="match status" value="1"/>
</dbReference>
<evidence type="ECO:0000256" key="1">
    <source>
        <dbReference type="ARBA" id="ARBA00012513"/>
    </source>
</evidence>
<feature type="compositionally biased region" description="Low complexity" evidence="8">
    <location>
        <begin position="327"/>
        <end position="339"/>
    </location>
</feature>
<evidence type="ECO:0000256" key="8">
    <source>
        <dbReference type="SAM" id="MobiDB-lite"/>
    </source>
</evidence>
<evidence type="ECO:0000259" key="10">
    <source>
        <dbReference type="PROSITE" id="PS50011"/>
    </source>
</evidence>
<keyword evidence="2 11" id="KW-0723">Serine/threonine-protein kinase</keyword>
<keyword evidence="12" id="KW-1185">Reference proteome</keyword>
<name>A0A3M2L820_9NOCA</name>
<dbReference type="PROSITE" id="PS50011">
    <property type="entry name" value="PROTEIN_KINASE_DOM"/>
    <property type="match status" value="1"/>
</dbReference>
<dbReference type="Gene3D" id="3.30.200.20">
    <property type="entry name" value="Phosphorylase Kinase, domain 1"/>
    <property type="match status" value="1"/>
</dbReference>
<evidence type="ECO:0000256" key="2">
    <source>
        <dbReference type="ARBA" id="ARBA00022527"/>
    </source>
</evidence>
<dbReference type="PROSITE" id="PS00107">
    <property type="entry name" value="PROTEIN_KINASE_ATP"/>
    <property type="match status" value="1"/>
</dbReference>
<dbReference type="InterPro" id="IPR017441">
    <property type="entry name" value="Protein_kinase_ATP_BS"/>
</dbReference>
<dbReference type="InterPro" id="IPR000719">
    <property type="entry name" value="Prot_kinase_dom"/>
</dbReference>
<protein>
    <recommendedName>
        <fullName evidence="1">non-specific serine/threonine protein kinase</fullName>
        <ecNumber evidence="1">2.7.11.1</ecNumber>
    </recommendedName>
</protein>
<evidence type="ECO:0000256" key="4">
    <source>
        <dbReference type="ARBA" id="ARBA00022741"/>
    </source>
</evidence>
<evidence type="ECO:0000313" key="11">
    <source>
        <dbReference type="EMBL" id="RMI33707.1"/>
    </source>
</evidence>
<dbReference type="EC" id="2.7.11.1" evidence="1"/>
<proteinExistence type="predicted"/>
<dbReference type="Pfam" id="PF00069">
    <property type="entry name" value="Pkinase"/>
    <property type="match status" value="1"/>
</dbReference>
<dbReference type="GO" id="GO:0005524">
    <property type="term" value="F:ATP binding"/>
    <property type="evidence" value="ECO:0007669"/>
    <property type="project" value="UniProtKB-UniRule"/>
</dbReference>
<keyword evidence="9" id="KW-0472">Membrane</keyword>
<gene>
    <name evidence="11" type="ORF">EBN03_10355</name>
</gene>
<dbReference type="SMART" id="SM00220">
    <property type="entry name" value="S_TKc"/>
    <property type="match status" value="1"/>
</dbReference>
<comment type="caution">
    <text evidence="11">The sequence shown here is derived from an EMBL/GenBank/DDBJ whole genome shotgun (WGS) entry which is preliminary data.</text>
</comment>
<evidence type="ECO:0000256" key="9">
    <source>
        <dbReference type="SAM" id="Phobius"/>
    </source>
</evidence>
<dbReference type="Proteomes" id="UP000279275">
    <property type="component" value="Unassembled WGS sequence"/>
</dbReference>
<feature type="domain" description="Protein kinase" evidence="10">
    <location>
        <begin position="14"/>
        <end position="273"/>
    </location>
</feature>
<accession>A0A3M2L820</accession>